<dbReference type="InterPro" id="IPR036390">
    <property type="entry name" value="WH_DNA-bd_sf"/>
</dbReference>
<sequence length="1008" mass="109671">MASYHVRQRDPLLDENTQEMLQRRGRELLGVGLMLLALLFVLMLGSYSPHDKGWMVESDQPVQNTLGAFGAAIASTLMVVVGKGSWAIPAILGAWGARFALHRGSERAVGRTIFGVVAVAAAAMFASTHAPGHDWQETFGLGGLFGDTALATLLRILPLPMGIGLKLTSLLLGAGLLVIMLFVTGFDLTELRRIARFLLVGLILTYTQILTLLGRSANGAARMAAEMQERRRARAAAPRWDDDMLVEEEAEPAPVDAPRRGLGTLGGAMRGLGARLAPRPAEEEIELPEPRVPAWGRPDALRAPQREAEAQPAPMGLLARGAQMVRRVVEPAPEPEPDITEEDDLPEDRIRARISDVIRTRAHQSAGPISPVTAAVQQRREPPVAGRRKSPQPLIADTRRARQPMDLPPEPPMKKRAPDILPELEDEPVTTARQRLEEERSLPQVSEAEDDAYWAEQLDLEAYAADEDDWPEEQLDAAPLSRAPSPAPQAAVPRAQRPAPARPAEAEYELPPMSLLADPATIRRAPQAPEVLEENARMLESVLDDYGVKGEIVSVRPGPVVTMYELEPAPGLKASRVIGLADDIARSMSALSARVSTVPGRTVIGIELPNVHREKVILREILSGRDFADGGHRLPLALGKDIGGDPVVANLAKMPHLLIAGTTGSGKSVAINTMILSLLYKLTPEECRLIMIDPKMLELSVYDGIPHLLSPVVTDPKKAVVALKWVVGEMEERYRKMSKMGVRNIEGYNGRVREALDKGEMFKRTIQTGFDEDTGEPVFETEEFQPVALPFIVVIVDEMADLMMVAGKEIEACIQRLAQMARASGIHLIMATQRPSVDVITGTIKANFPTRISFSVTSKIDSRTILGEQGAEQLLGMGDMLYMAGGSKIHRVHGPFVSDEEVEEIVNHLKSFGPPQYMSGVVEGPEDDVASDIDAVLGLGGNTDGEDTLYDQAVAVVAKDRKCSTSYIQRKLGIGYNKAAKLVEQMEDNGVVTPANHVGKRDILLPEQ</sequence>
<keyword evidence="7 16" id="KW-0547">Nucleotide-binding</keyword>
<dbReference type="KEGG" id="fap:GR316_09515"/>
<feature type="binding site" evidence="16">
    <location>
        <begin position="661"/>
        <end position="668"/>
    </location>
    <ligand>
        <name>ATP</name>
        <dbReference type="ChEBI" id="CHEBI:30616"/>
    </ligand>
</feature>
<evidence type="ECO:0000256" key="1">
    <source>
        <dbReference type="ARBA" id="ARBA00004651"/>
    </source>
</evidence>
<comment type="subcellular location">
    <subcellularLocation>
        <location evidence="1">Cell membrane</location>
        <topology evidence="1">Multi-pass membrane protein</topology>
    </subcellularLocation>
</comment>
<evidence type="ECO:0000256" key="9">
    <source>
        <dbReference type="ARBA" id="ARBA00022840"/>
    </source>
</evidence>
<dbReference type="InterPro" id="IPR027417">
    <property type="entry name" value="P-loop_NTPase"/>
</dbReference>
<keyword evidence="9 16" id="KW-0067">ATP-binding</keyword>
<dbReference type="Pfam" id="PF09397">
    <property type="entry name" value="FtsK_gamma"/>
    <property type="match status" value="1"/>
</dbReference>
<dbReference type="SUPFAM" id="SSF46785">
    <property type="entry name" value="Winged helix' DNA-binding domain"/>
    <property type="match status" value="1"/>
</dbReference>
<feature type="transmembrane region" description="Helical" evidence="18">
    <location>
        <begin position="108"/>
        <end position="127"/>
    </location>
</feature>
<evidence type="ECO:0000259" key="19">
    <source>
        <dbReference type="PROSITE" id="PS50901"/>
    </source>
</evidence>
<feature type="transmembrane region" description="Helical" evidence="18">
    <location>
        <begin position="169"/>
        <end position="188"/>
    </location>
</feature>
<reference evidence="20" key="1">
    <citation type="submission" date="2020-01" db="EMBL/GenBank/DDBJ databases">
        <authorList>
            <person name="Yang Y."/>
            <person name="Kwon Y.M."/>
        </authorList>
    </citation>
    <scope>NUCLEOTIDE SEQUENCE</scope>
    <source>
        <strain evidence="20">PG104</strain>
    </source>
</reference>
<feature type="compositionally biased region" description="Low complexity" evidence="17">
    <location>
        <begin position="479"/>
        <end position="503"/>
    </location>
</feature>
<feature type="domain" description="FtsK" evidence="19">
    <location>
        <begin position="644"/>
        <end position="863"/>
    </location>
</feature>
<evidence type="ECO:0000256" key="17">
    <source>
        <dbReference type="SAM" id="MobiDB-lite"/>
    </source>
</evidence>
<dbReference type="PROSITE" id="PS50901">
    <property type="entry name" value="FTSK"/>
    <property type="match status" value="1"/>
</dbReference>
<dbReference type="PANTHER" id="PTHR22683">
    <property type="entry name" value="SPORULATION PROTEIN RELATED"/>
    <property type="match status" value="1"/>
</dbReference>
<keyword evidence="8" id="KW-0159">Chromosome partition</keyword>
<comment type="subunit">
    <text evidence="15">Homohexamer. Forms a ring that surrounds DNA.</text>
</comment>
<feature type="transmembrane region" description="Helical" evidence="18">
    <location>
        <begin position="194"/>
        <end position="213"/>
    </location>
</feature>
<comment type="function">
    <text evidence="14">Essential cell division protein that coordinates cell division and chromosome segregation. The N-terminus is involved in assembly of the cell-division machinery. The C-terminus functions as a DNA motor that moves dsDNA in an ATP-dependent manner towards the dif recombination site, which is located within the replication terminus region. Translocation stops specifically at Xer-dif sites, where FtsK interacts with the Xer recombinase, allowing activation of chromosome unlinking by recombination. FtsK orienting polar sequences (KOPS) guide the direction of DNA translocation. FtsK can remove proteins from DNA as it translocates, but translocation stops specifically at XerCD-dif site, thereby preventing removal of XerC and XerD from dif.</text>
</comment>
<evidence type="ECO:0000256" key="11">
    <source>
        <dbReference type="ARBA" id="ARBA00023125"/>
    </source>
</evidence>
<dbReference type="InterPro" id="IPR018541">
    <property type="entry name" value="Ftsk_gamma"/>
</dbReference>
<feature type="region of interest" description="Disordered" evidence="17">
    <location>
        <begin position="359"/>
        <end position="426"/>
    </location>
</feature>
<dbReference type="InterPro" id="IPR003593">
    <property type="entry name" value="AAA+_ATPase"/>
</dbReference>
<evidence type="ECO:0000256" key="16">
    <source>
        <dbReference type="PROSITE-ProRule" id="PRU00289"/>
    </source>
</evidence>
<protein>
    <recommendedName>
        <fullName evidence="3">DNA translocase FtsK</fullName>
    </recommendedName>
</protein>
<dbReference type="PANTHER" id="PTHR22683:SF41">
    <property type="entry name" value="DNA TRANSLOCASE FTSK"/>
    <property type="match status" value="1"/>
</dbReference>
<evidence type="ECO:0000256" key="7">
    <source>
        <dbReference type="ARBA" id="ARBA00022741"/>
    </source>
</evidence>
<feature type="transmembrane region" description="Helical" evidence="18">
    <location>
        <begin position="28"/>
        <end position="48"/>
    </location>
</feature>
<dbReference type="Gene3D" id="1.10.10.10">
    <property type="entry name" value="Winged helix-like DNA-binding domain superfamily/Winged helix DNA-binding domain"/>
    <property type="match status" value="1"/>
</dbReference>
<dbReference type="CDD" id="cd01127">
    <property type="entry name" value="TrwB_TraG_TraD_VirD4"/>
    <property type="match status" value="1"/>
</dbReference>
<dbReference type="RefSeq" id="WP_211783700.1">
    <property type="nucleotide sequence ID" value="NZ_CP047289.1"/>
</dbReference>
<dbReference type="Proteomes" id="UP000679284">
    <property type="component" value="Chromosome"/>
</dbReference>
<dbReference type="InterPro" id="IPR002543">
    <property type="entry name" value="FtsK_dom"/>
</dbReference>
<gene>
    <name evidence="20" type="ORF">GR316_09515</name>
</gene>
<evidence type="ECO:0000256" key="14">
    <source>
        <dbReference type="ARBA" id="ARBA00024784"/>
    </source>
</evidence>
<dbReference type="SMART" id="SM00382">
    <property type="entry name" value="AAA"/>
    <property type="match status" value="1"/>
</dbReference>
<evidence type="ECO:0000256" key="2">
    <source>
        <dbReference type="ARBA" id="ARBA00006474"/>
    </source>
</evidence>
<accession>A0A8J8SLF7</accession>
<evidence type="ECO:0000256" key="15">
    <source>
        <dbReference type="ARBA" id="ARBA00025923"/>
    </source>
</evidence>
<comment type="similarity">
    <text evidence="2">Belongs to the FtsK/SpoIIIE/SftA family.</text>
</comment>
<evidence type="ECO:0000256" key="13">
    <source>
        <dbReference type="ARBA" id="ARBA00023306"/>
    </source>
</evidence>
<dbReference type="GO" id="GO:0005886">
    <property type="term" value="C:plasma membrane"/>
    <property type="evidence" value="ECO:0007669"/>
    <property type="project" value="UniProtKB-SubCell"/>
</dbReference>
<dbReference type="Gene3D" id="3.30.980.40">
    <property type="match status" value="1"/>
</dbReference>
<keyword evidence="13" id="KW-0131">Cell cycle</keyword>
<evidence type="ECO:0000256" key="18">
    <source>
        <dbReference type="SAM" id="Phobius"/>
    </source>
</evidence>
<dbReference type="Pfam" id="PF17854">
    <property type="entry name" value="FtsK_alpha"/>
    <property type="match status" value="1"/>
</dbReference>
<dbReference type="GO" id="GO:0051301">
    <property type="term" value="P:cell division"/>
    <property type="evidence" value="ECO:0007669"/>
    <property type="project" value="UniProtKB-KW"/>
</dbReference>
<evidence type="ECO:0000256" key="12">
    <source>
        <dbReference type="ARBA" id="ARBA00023136"/>
    </source>
</evidence>
<dbReference type="InterPro" id="IPR036388">
    <property type="entry name" value="WH-like_DNA-bd_sf"/>
</dbReference>
<dbReference type="SUPFAM" id="SSF52540">
    <property type="entry name" value="P-loop containing nucleoside triphosphate hydrolases"/>
    <property type="match status" value="1"/>
</dbReference>
<keyword evidence="21" id="KW-1185">Reference proteome</keyword>
<keyword evidence="11" id="KW-0238">DNA-binding</keyword>
<evidence type="ECO:0000256" key="6">
    <source>
        <dbReference type="ARBA" id="ARBA00022692"/>
    </source>
</evidence>
<evidence type="ECO:0000313" key="21">
    <source>
        <dbReference type="Proteomes" id="UP000679284"/>
    </source>
</evidence>
<feature type="transmembrane region" description="Helical" evidence="18">
    <location>
        <begin position="68"/>
        <end position="96"/>
    </location>
</feature>
<keyword evidence="6 18" id="KW-0812">Transmembrane</keyword>
<dbReference type="AlphaFoldDB" id="A0A8J8SLF7"/>
<evidence type="ECO:0000256" key="10">
    <source>
        <dbReference type="ARBA" id="ARBA00022989"/>
    </source>
</evidence>
<dbReference type="GO" id="GO:0003677">
    <property type="term" value="F:DNA binding"/>
    <property type="evidence" value="ECO:0007669"/>
    <property type="project" value="UniProtKB-KW"/>
</dbReference>
<dbReference type="InterPro" id="IPR050206">
    <property type="entry name" value="FtsK/SpoIIIE/SftA"/>
</dbReference>
<keyword evidence="5" id="KW-0132">Cell division</keyword>
<dbReference type="GO" id="GO:0007059">
    <property type="term" value="P:chromosome segregation"/>
    <property type="evidence" value="ECO:0007669"/>
    <property type="project" value="UniProtKB-KW"/>
</dbReference>
<evidence type="ECO:0000256" key="3">
    <source>
        <dbReference type="ARBA" id="ARBA00020887"/>
    </source>
</evidence>
<keyword evidence="12 18" id="KW-0472">Membrane</keyword>
<dbReference type="Pfam" id="PF01580">
    <property type="entry name" value="FtsK_SpoIIIE"/>
    <property type="match status" value="1"/>
</dbReference>
<dbReference type="SMART" id="SM00843">
    <property type="entry name" value="Ftsk_gamma"/>
    <property type="match status" value="1"/>
</dbReference>
<dbReference type="Pfam" id="PF13491">
    <property type="entry name" value="FtsK_4TM"/>
    <property type="match status" value="1"/>
</dbReference>
<keyword evidence="10 18" id="KW-1133">Transmembrane helix</keyword>
<evidence type="ECO:0000256" key="4">
    <source>
        <dbReference type="ARBA" id="ARBA00022475"/>
    </source>
</evidence>
<dbReference type="InterPro" id="IPR041027">
    <property type="entry name" value="FtsK_alpha"/>
</dbReference>
<keyword evidence="4" id="KW-1003">Cell membrane</keyword>
<evidence type="ECO:0000256" key="5">
    <source>
        <dbReference type="ARBA" id="ARBA00022618"/>
    </source>
</evidence>
<evidence type="ECO:0000313" key="20">
    <source>
        <dbReference type="EMBL" id="QUS36478.1"/>
    </source>
</evidence>
<dbReference type="GO" id="GO:0005524">
    <property type="term" value="F:ATP binding"/>
    <property type="evidence" value="ECO:0007669"/>
    <property type="project" value="UniProtKB-UniRule"/>
</dbReference>
<dbReference type="InterPro" id="IPR025199">
    <property type="entry name" value="FtsK_4TM"/>
</dbReference>
<proteinExistence type="inferred from homology"/>
<evidence type="ECO:0000256" key="8">
    <source>
        <dbReference type="ARBA" id="ARBA00022829"/>
    </source>
</evidence>
<dbReference type="Gene3D" id="3.40.50.300">
    <property type="entry name" value="P-loop containing nucleotide triphosphate hydrolases"/>
    <property type="match status" value="1"/>
</dbReference>
<feature type="region of interest" description="Disordered" evidence="17">
    <location>
        <begin position="479"/>
        <end position="505"/>
    </location>
</feature>
<name>A0A8J8SLF7_9RHOB</name>
<dbReference type="EMBL" id="CP047289">
    <property type="protein sequence ID" value="QUS36478.1"/>
    <property type="molecule type" value="Genomic_DNA"/>
</dbReference>
<organism evidence="20 21">
    <name type="scientific">Falsirhodobacter algicola</name>
    <dbReference type="NCBI Taxonomy" id="2692330"/>
    <lineage>
        <taxon>Bacteria</taxon>
        <taxon>Pseudomonadati</taxon>
        <taxon>Pseudomonadota</taxon>
        <taxon>Alphaproteobacteria</taxon>
        <taxon>Rhodobacterales</taxon>
        <taxon>Paracoccaceae</taxon>
        <taxon>Falsirhodobacter</taxon>
    </lineage>
</organism>